<evidence type="ECO:0000313" key="13">
    <source>
        <dbReference type="EMBL" id="RCG17573.1"/>
    </source>
</evidence>
<dbReference type="GO" id="GO:0008379">
    <property type="term" value="F:thioredoxin peroxidase activity"/>
    <property type="evidence" value="ECO:0007669"/>
    <property type="project" value="TreeGrafter"/>
</dbReference>
<dbReference type="InterPro" id="IPR050924">
    <property type="entry name" value="Peroxiredoxin_BCP/PrxQ"/>
</dbReference>
<evidence type="ECO:0000256" key="5">
    <source>
        <dbReference type="ARBA" id="ARBA00023002"/>
    </source>
</evidence>
<keyword evidence="6" id="KW-1015">Disulfide bond</keyword>
<protein>
    <recommendedName>
        <fullName evidence="2">thioredoxin-dependent peroxiredoxin</fullName>
        <ecNumber evidence="2">1.11.1.24</ecNumber>
    </recommendedName>
    <alternativeName>
        <fullName evidence="10">Bacterioferritin comigratory protein</fullName>
    </alternativeName>
    <alternativeName>
        <fullName evidence="8">Thioredoxin peroxidase</fullName>
    </alternativeName>
</protein>
<sequence length="222" mass="23453">MTVRTYAEQVAEFHARTGEQIPEEQRPAFAVLRAEQERLAAEGVPAGAAKPGIPLPDAALLDPAGAPTTLSAACGGRPTVLVLYRGAWCPYCNLALRTYQQELLPALVSRGVELVAVSPQRPDGSLTTQEVNELSFTVLSDPGNQIGRALGVMNTWSAQAREAVTALVTDVSAANSDGTDDVPMPTVALVDAQGVVRWLDVHPDYASRTEPAAVLEALALLD</sequence>
<evidence type="ECO:0000256" key="4">
    <source>
        <dbReference type="ARBA" id="ARBA00022862"/>
    </source>
</evidence>
<keyword evidence="3" id="KW-0575">Peroxidase</keyword>
<accession>A0A367EHX8</accession>
<dbReference type="Gene3D" id="3.40.30.10">
    <property type="entry name" value="Glutaredoxin"/>
    <property type="match status" value="1"/>
</dbReference>
<dbReference type="AlphaFoldDB" id="A0A367EHX8"/>
<evidence type="ECO:0000259" key="12">
    <source>
        <dbReference type="PROSITE" id="PS51352"/>
    </source>
</evidence>
<evidence type="ECO:0000313" key="14">
    <source>
        <dbReference type="Proteomes" id="UP000253507"/>
    </source>
</evidence>
<dbReference type="CDD" id="cd02970">
    <property type="entry name" value="PRX_like2"/>
    <property type="match status" value="1"/>
</dbReference>
<evidence type="ECO:0000256" key="7">
    <source>
        <dbReference type="ARBA" id="ARBA00023284"/>
    </source>
</evidence>
<dbReference type="PANTHER" id="PTHR42801">
    <property type="entry name" value="THIOREDOXIN-DEPENDENT PEROXIDE REDUCTASE"/>
    <property type="match status" value="1"/>
</dbReference>
<evidence type="ECO:0000256" key="6">
    <source>
        <dbReference type="ARBA" id="ARBA00023157"/>
    </source>
</evidence>
<comment type="function">
    <text evidence="1">Thiol-specific peroxidase that catalyzes the reduction of hydrogen peroxide and organic hydroperoxides to water and alcohols, respectively. Plays a role in cell protection against oxidative stress by detoxifying peroxides and as sensor of hydrogen peroxide-mediated signaling events.</text>
</comment>
<feature type="domain" description="Thioredoxin" evidence="12">
    <location>
        <begin position="49"/>
        <end position="222"/>
    </location>
</feature>
<dbReference type="EMBL" id="QOIM01000036">
    <property type="protein sequence ID" value="RCG17573.1"/>
    <property type="molecule type" value="Genomic_DNA"/>
</dbReference>
<dbReference type="InterPro" id="IPR000866">
    <property type="entry name" value="AhpC/TSA"/>
</dbReference>
<comment type="catalytic activity">
    <reaction evidence="11">
        <text>a hydroperoxide + [thioredoxin]-dithiol = an alcohol + [thioredoxin]-disulfide + H2O</text>
        <dbReference type="Rhea" id="RHEA:62620"/>
        <dbReference type="Rhea" id="RHEA-COMP:10698"/>
        <dbReference type="Rhea" id="RHEA-COMP:10700"/>
        <dbReference type="ChEBI" id="CHEBI:15377"/>
        <dbReference type="ChEBI" id="CHEBI:29950"/>
        <dbReference type="ChEBI" id="CHEBI:30879"/>
        <dbReference type="ChEBI" id="CHEBI:35924"/>
        <dbReference type="ChEBI" id="CHEBI:50058"/>
        <dbReference type="EC" id="1.11.1.24"/>
    </reaction>
</comment>
<keyword evidence="4" id="KW-0049">Antioxidant</keyword>
<dbReference type="GO" id="GO:0045454">
    <property type="term" value="P:cell redox homeostasis"/>
    <property type="evidence" value="ECO:0007669"/>
    <property type="project" value="TreeGrafter"/>
</dbReference>
<reference evidence="13 14" key="1">
    <citation type="submission" date="2018-06" db="EMBL/GenBank/DDBJ databases">
        <title>Streptomyces reniochalinae sp. nov. and Streptomyces diacarnus sp. nov. from marine sponges.</title>
        <authorList>
            <person name="Li L."/>
        </authorList>
    </citation>
    <scope>NUCLEOTIDE SEQUENCE [LARGE SCALE GENOMIC DNA]</scope>
    <source>
        <strain evidence="13 14">LHW50302</strain>
    </source>
</reference>
<evidence type="ECO:0000256" key="10">
    <source>
        <dbReference type="ARBA" id="ARBA00041373"/>
    </source>
</evidence>
<dbReference type="GO" id="GO:0005737">
    <property type="term" value="C:cytoplasm"/>
    <property type="evidence" value="ECO:0007669"/>
    <property type="project" value="TreeGrafter"/>
</dbReference>
<keyword evidence="7" id="KW-0676">Redox-active center</keyword>
<dbReference type="RefSeq" id="WP_114016483.1">
    <property type="nucleotide sequence ID" value="NZ_QOIM01000036.1"/>
</dbReference>
<evidence type="ECO:0000256" key="1">
    <source>
        <dbReference type="ARBA" id="ARBA00003330"/>
    </source>
</evidence>
<dbReference type="PANTHER" id="PTHR42801:SF7">
    <property type="entry name" value="SLL1159 PROTEIN"/>
    <property type="match status" value="1"/>
</dbReference>
<dbReference type="Pfam" id="PF00578">
    <property type="entry name" value="AhpC-TSA"/>
    <property type="match status" value="1"/>
</dbReference>
<evidence type="ECO:0000256" key="11">
    <source>
        <dbReference type="ARBA" id="ARBA00049091"/>
    </source>
</evidence>
<comment type="caution">
    <text evidence="13">The sequence shown here is derived from an EMBL/GenBank/DDBJ whole genome shotgun (WGS) entry which is preliminary data.</text>
</comment>
<organism evidence="13 14">
    <name type="scientific">Streptomyces reniochalinae</name>
    <dbReference type="NCBI Taxonomy" id="2250578"/>
    <lineage>
        <taxon>Bacteria</taxon>
        <taxon>Bacillati</taxon>
        <taxon>Actinomycetota</taxon>
        <taxon>Actinomycetes</taxon>
        <taxon>Kitasatosporales</taxon>
        <taxon>Streptomycetaceae</taxon>
        <taxon>Streptomyces</taxon>
    </lineage>
</organism>
<dbReference type="Proteomes" id="UP000253507">
    <property type="component" value="Unassembled WGS sequence"/>
</dbReference>
<dbReference type="EC" id="1.11.1.24" evidence="2"/>
<dbReference type="GO" id="GO:0034599">
    <property type="term" value="P:cellular response to oxidative stress"/>
    <property type="evidence" value="ECO:0007669"/>
    <property type="project" value="TreeGrafter"/>
</dbReference>
<gene>
    <name evidence="13" type="ORF">DQ392_17080</name>
</gene>
<evidence type="ECO:0000256" key="3">
    <source>
        <dbReference type="ARBA" id="ARBA00022559"/>
    </source>
</evidence>
<name>A0A367EHX8_9ACTN</name>
<dbReference type="PROSITE" id="PS51352">
    <property type="entry name" value="THIOREDOXIN_2"/>
    <property type="match status" value="1"/>
</dbReference>
<comment type="similarity">
    <text evidence="9">Belongs to the peroxiredoxin family. BCP/PrxQ subfamily.</text>
</comment>
<dbReference type="InterPro" id="IPR036249">
    <property type="entry name" value="Thioredoxin-like_sf"/>
</dbReference>
<evidence type="ECO:0000256" key="2">
    <source>
        <dbReference type="ARBA" id="ARBA00013017"/>
    </source>
</evidence>
<dbReference type="InterPro" id="IPR013766">
    <property type="entry name" value="Thioredoxin_domain"/>
</dbReference>
<dbReference type="OrthoDB" id="9809746at2"/>
<dbReference type="SUPFAM" id="SSF52833">
    <property type="entry name" value="Thioredoxin-like"/>
    <property type="match status" value="1"/>
</dbReference>
<keyword evidence="5" id="KW-0560">Oxidoreductase</keyword>
<evidence type="ECO:0000256" key="9">
    <source>
        <dbReference type="ARBA" id="ARBA00038489"/>
    </source>
</evidence>
<proteinExistence type="inferred from homology"/>
<evidence type="ECO:0000256" key="8">
    <source>
        <dbReference type="ARBA" id="ARBA00032824"/>
    </source>
</evidence>
<keyword evidence="14" id="KW-1185">Reference proteome</keyword>